<evidence type="ECO:0000313" key="2">
    <source>
        <dbReference type="Proteomes" id="UP000242636"/>
    </source>
</evidence>
<reference evidence="1 2" key="1">
    <citation type="submission" date="2017-02" db="EMBL/GenBank/DDBJ databases">
        <title>Draft Genome Sequences of 'Candidatus Synechococcus spongiarum', Cyanobacterial Symbionts of the Mediterranean Sponge Aplysina aerophoba from two locations.</title>
        <authorList>
            <person name="Slaby B.M."/>
            <person name="Hentschel U."/>
        </authorList>
    </citation>
    <scope>NUCLEOTIDE SEQUENCE [LARGE SCALE GENOMIC DNA]</scope>
    <source>
        <strain evidence="1">LMB bulk15M</strain>
    </source>
</reference>
<protein>
    <recommendedName>
        <fullName evidence="3">Glycine-rich domain-containing protein-like</fullName>
    </recommendedName>
</protein>
<organism evidence="1 2">
    <name type="scientific">Candidatus Synechococcus spongiarum LMB bulk15M</name>
    <dbReference type="NCBI Taxonomy" id="1943582"/>
    <lineage>
        <taxon>Bacteria</taxon>
        <taxon>Bacillati</taxon>
        <taxon>Cyanobacteriota</taxon>
        <taxon>Cyanophyceae</taxon>
        <taxon>Synechococcales</taxon>
        <taxon>Synechococcaceae</taxon>
        <taxon>Synechococcus</taxon>
    </lineage>
</organism>
<dbReference type="Proteomes" id="UP000242636">
    <property type="component" value="Unassembled WGS sequence"/>
</dbReference>
<proteinExistence type="predicted"/>
<gene>
    <name evidence="1" type="ORF">BV61_07400</name>
</gene>
<dbReference type="AlphaFoldDB" id="A0A1T1C7T0"/>
<accession>A0A1T1C7T0</accession>
<evidence type="ECO:0008006" key="3">
    <source>
        <dbReference type="Google" id="ProtNLM"/>
    </source>
</evidence>
<name>A0A1T1C7T0_9SYNE</name>
<evidence type="ECO:0000313" key="1">
    <source>
        <dbReference type="EMBL" id="OOV24640.1"/>
    </source>
</evidence>
<dbReference type="EMBL" id="MWLD01000083">
    <property type="protein sequence ID" value="OOV24640.1"/>
    <property type="molecule type" value="Genomic_DNA"/>
</dbReference>
<keyword evidence="2" id="KW-1185">Reference proteome</keyword>
<comment type="caution">
    <text evidence="1">The sequence shown here is derived from an EMBL/GenBank/DDBJ whole genome shotgun (WGS) entry which is preliminary data.</text>
</comment>
<sequence length="180" mass="20591">MAERRLWILSELDLEPIIVKAMDTEEGHGWALDFACRVSREYRRFLILCLENPDDPVVPSSLVDDFWHLHILDTQKYAEDCDRCFGEMLHHFPYFGMRGDDDAANLRKAWLKTLSLYQSTFGEAAPAKLWPHSNRCPNCGRRCNSVHGQGSESLFDERRPGLVDLQLDPVGTDIALVTAK</sequence>